<sequence>MIFAPAVLALIAVPAMAEETQSYVYSDDGKVFTVTFTGDEVSSIATKTNTITESDSTRTRTFITWIGEGPRPTGASTLDQGNELDSDEEDLWSSDDEGVFLEWPSGTSVSVDDDGNNTDNDPDSDSDDESPSGSVAPATYQSTSAEEAAEANGEARTYTYSDDDIFTVTFQGAGVEDIATTLKTITGSDSTRERTYLAYTGQGARPTGETSYGGADDSDAEDLYSSDDDGEFLSLHEAEEEVASSSAPAASEAPVVSSFDNAGEAASFGVKAVLAGLAMALL</sequence>
<reference evidence="3 4" key="1">
    <citation type="submission" date="2018-03" db="EMBL/GenBank/DDBJ databases">
        <title>Candida pseudohaemulonii genome assembly and annotation.</title>
        <authorList>
            <person name="Munoz J.F."/>
            <person name="Gade L.G."/>
            <person name="Chow N.A."/>
            <person name="Litvintseva A.P."/>
            <person name="Loparev V.N."/>
            <person name="Cuomo C.A."/>
        </authorList>
    </citation>
    <scope>NUCLEOTIDE SEQUENCE [LARGE SCALE GENOMIC DNA]</scope>
    <source>
        <strain evidence="3 4">B12108</strain>
    </source>
</reference>
<proteinExistence type="predicted"/>
<dbReference type="EMBL" id="PYFQ01000002">
    <property type="protein sequence ID" value="PSK39967.1"/>
    <property type="molecule type" value="Genomic_DNA"/>
</dbReference>
<evidence type="ECO:0000313" key="4">
    <source>
        <dbReference type="Proteomes" id="UP000241107"/>
    </source>
</evidence>
<evidence type="ECO:0000256" key="1">
    <source>
        <dbReference type="SAM" id="MobiDB-lite"/>
    </source>
</evidence>
<dbReference type="Proteomes" id="UP000241107">
    <property type="component" value="Unassembled WGS sequence"/>
</dbReference>
<dbReference type="VEuPathDB" id="FungiDB:C7M61_001778"/>
<dbReference type="AlphaFoldDB" id="A0A2P7YVH0"/>
<feature type="signal peptide" evidence="2">
    <location>
        <begin position="1"/>
        <end position="17"/>
    </location>
</feature>
<evidence type="ECO:0000256" key="2">
    <source>
        <dbReference type="SAM" id="SignalP"/>
    </source>
</evidence>
<feature type="compositionally biased region" description="Acidic residues" evidence="1">
    <location>
        <begin position="82"/>
        <end position="99"/>
    </location>
</feature>
<keyword evidence="2" id="KW-0732">Signal</keyword>
<comment type="caution">
    <text evidence="3">The sequence shown here is derived from an EMBL/GenBank/DDBJ whole genome shotgun (WGS) entry which is preliminary data.</text>
</comment>
<organism evidence="3 4">
    <name type="scientific">Candidozyma pseudohaemuli</name>
    <dbReference type="NCBI Taxonomy" id="418784"/>
    <lineage>
        <taxon>Eukaryota</taxon>
        <taxon>Fungi</taxon>
        <taxon>Dikarya</taxon>
        <taxon>Ascomycota</taxon>
        <taxon>Saccharomycotina</taxon>
        <taxon>Pichiomycetes</taxon>
        <taxon>Metschnikowiaceae</taxon>
        <taxon>Candidozyma</taxon>
    </lineage>
</organism>
<feature type="compositionally biased region" description="Acidic residues" evidence="1">
    <location>
        <begin position="216"/>
        <end position="229"/>
    </location>
</feature>
<keyword evidence="4" id="KW-1185">Reference proteome</keyword>
<protein>
    <recommendedName>
        <fullName evidence="5">Cell wall protein</fullName>
    </recommendedName>
</protein>
<evidence type="ECO:0000313" key="3">
    <source>
        <dbReference type="EMBL" id="PSK39967.1"/>
    </source>
</evidence>
<dbReference type="OrthoDB" id="4094832at2759"/>
<evidence type="ECO:0008006" key="5">
    <source>
        <dbReference type="Google" id="ProtNLM"/>
    </source>
</evidence>
<name>A0A2P7YVH0_9ASCO</name>
<feature type="compositionally biased region" description="Acidic residues" evidence="1">
    <location>
        <begin position="111"/>
        <end position="130"/>
    </location>
</feature>
<feature type="region of interest" description="Disordered" evidence="1">
    <location>
        <begin position="66"/>
        <end position="145"/>
    </location>
</feature>
<dbReference type="RefSeq" id="XP_024715057.1">
    <property type="nucleotide sequence ID" value="XM_024857177.1"/>
</dbReference>
<accession>A0A2P7YVH0</accession>
<feature type="chain" id="PRO_5015145248" description="Cell wall protein" evidence="2">
    <location>
        <begin position="18"/>
        <end position="282"/>
    </location>
</feature>
<gene>
    <name evidence="3" type="ORF">C7M61_001778</name>
</gene>
<dbReference type="GeneID" id="36565168"/>
<feature type="region of interest" description="Disordered" evidence="1">
    <location>
        <begin position="201"/>
        <end position="229"/>
    </location>
</feature>